<protein>
    <submittedName>
        <fullName evidence="1">Uncharacterized protein</fullName>
    </submittedName>
</protein>
<sequence length="45" mass="5450">MANQRKLSHQAMTLTFRREVSLEEAREAICRLQNALRQRKHREGW</sequence>
<name>A0A1M6BHS2_9FIRM</name>
<reference evidence="2" key="1">
    <citation type="submission" date="2016-11" db="EMBL/GenBank/DDBJ databases">
        <authorList>
            <person name="Varghese N."/>
            <person name="Submissions S."/>
        </authorList>
    </citation>
    <scope>NUCLEOTIDE SEQUENCE [LARGE SCALE GENOMIC DNA]</scope>
    <source>
        <strain evidence="2">DSM 16057</strain>
    </source>
</reference>
<gene>
    <name evidence="1" type="ORF">SAMN02745219_00398</name>
</gene>
<dbReference type="Proteomes" id="UP000184529">
    <property type="component" value="Unassembled WGS sequence"/>
</dbReference>
<organism evidence="1 2">
    <name type="scientific">Desulfofundulus thermosubterraneus DSM 16057</name>
    <dbReference type="NCBI Taxonomy" id="1121432"/>
    <lineage>
        <taxon>Bacteria</taxon>
        <taxon>Bacillati</taxon>
        <taxon>Bacillota</taxon>
        <taxon>Clostridia</taxon>
        <taxon>Eubacteriales</taxon>
        <taxon>Peptococcaceae</taxon>
        <taxon>Desulfofundulus</taxon>
    </lineage>
</organism>
<dbReference type="EMBL" id="FQZM01000005">
    <property type="protein sequence ID" value="SHI48282.1"/>
    <property type="molecule type" value="Genomic_DNA"/>
</dbReference>
<evidence type="ECO:0000313" key="1">
    <source>
        <dbReference type="EMBL" id="SHI48282.1"/>
    </source>
</evidence>
<accession>A0A1M6BHS2</accession>
<evidence type="ECO:0000313" key="2">
    <source>
        <dbReference type="Proteomes" id="UP000184529"/>
    </source>
</evidence>
<feature type="non-terminal residue" evidence="1">
    <location>
        <position position="45"/>
    </location>
</feature>
<dbReference type="AlphaFoldDB" id="A0A1M6BHS2"/>
<proteinExistence type="predicted"/>
<keyword evidence="2" id="KW-1185">Reference proteome</keyword>